<organism evidence="4 5">
    <name type="scientific">Siphonobacter curvatus</name>
    <dbReference type="NCBI Taxonomy" id="2094562"/>
    <lineage>
        <taxon>Bacteria</taxon>
        <taxon>Pseudomonadati</taxon>
        <taxon>Bacteroidota</taxon>
        <taxon>Cytophagia</taxon>
        <taxon>Cytophagales</taxon>
        <taxon>Cytophagaceae</taxon>
        <taxon>Siphonobacter</taxon>
    </lineage>
</organism>
<sequence length="319" mass="36469">MIQKRFALTLLLATTGFWMAARTADILADLRLKTENIQEISIDAVTADGLNVPYVPYEGKQWAKALSAPAKVEAVKALGRVVRAYTETEDFRKRYDQYMQEKYDVSTDQTRRLQSDQNARQQMSEQSEALGGSYDEMVRQSTQAMAQMEPSMLRMLLKTQIEGLVEGLNGAEGETKTKGAAELTQLKKLQAITNPAEFKKQYLAYYTQWMNQQIKEGNARMVEDEQEAKEKAADYQKRLAEYKANANPKLALKERLRECIALIESVDFNAKLIKKGSRLEFENPDYRSKSSAWKTVFRMGQEPAMAVRDFAQVWLKELK</sequence>
<accession>A0A2S7IR04</accession>
<evidence type="ECO:0000313" key="4">
    <source>
        <dbReference type="EMBL" id="PQA60010.1"/>
    </source>
</evidence>
<name>A0A2S7IR04_9BACT</name>
<reference evidence="5" key="1">
    <citation type="submission" date="2018-02" db="EMBL/GenBank/DDBJ databases">
        <title>Genome sequencing of Solimonas sp. HR-BB.</title>
        <authorList>
            <person name="Lee Y."/>
            <person name="Jeon C.O."/>
        </authorList>
    </citation>
    <scope>NUCLEOTIDE SEQUENCE [LARGE SCALE GENOMIC DNA]</scope>
    <source>
        <strain evidence="5">HR-U</strain>
    </source>
</reference>
<keyword evidence="1" id="KW-0175">Coiled coil</keyword>
<dbReference type="AlphaFoldDB" id="A0A2S7IR04"/>
<feature type="coiled-coil region" evidence="1">
    <location>
        <begin position="218"/>
        <end position="245"/>
    </location>
</feature>
<feature type="signal peptide" evidence="3">
    <location>
        <begin position="1"/>
        <end position="20"/>
    </location>
</feature>
<feature type="chain" id="PRO_5015740431" description="DUF3829 domain-containing protein" evidence="3">
    <location>
        <begin position="21"/>
        <end position="319"/>
    </location>
</feature>
<dbReference type="OrthoDB" id="1409070at2"/>
<comment type="caution">
    <text evidence="4">The sequence shown here is derived from an EMBL/GenBank/DDBJ whole genome shotgun (WGS) entry which is preliminary data.</text>
</comment>
<dbReference type="EMBL" id="PTRA01000001">
    <property type="protein sequence ID" value="PQA60010.1"/>
    <property type="molecule type" value="Genomic_DNA"/>
</dbReference>
<keyword evidence="5" id="KW-1185">Reference proteome</keyword>
<dbReference type="RefSeq" id="WP_104711929.1">
    <property type="nucleotide sequence ID" value="NZ_PTRA01000001.1"/>
</dbReference>
<evidence type="ECO:0000256" key="3">
    <source>
        <dbReference type="SAM" id="SignalP"/>
    </source>
</evidence>
<proteinExistence type="predicted"/>
<dbReference type="Proteomes" id="UP000239590">
    <property type="component" value="Unassembled WGS sequence"/>
</dbReference>
<evidence type="ECO:0000256" key="1">
    <source>
        <dbReference type="SAM" id="Coils"/>
    </source>
</evidence>
<feature type="compositionally biased region" description="Polar residues" evidence="2">
    <location>
        <begin position="115"/>
        <end position="127"/>
    </location>
</feature>
<evidence type="ECO:0000313" key="5">
    <source>
        <dbReference type="Proteomes" id="UP000239590"/>
    </source>
</evidence>
<evidence type="ECO:0000256" key="2">
    <source>
        <dbReference type="SAM" id="MobiDB-lite"/>
    </source>
</evidence>
<evidence type="ECO:0008006" key="6">
    <source>
        <dbReference type="Google" id="ProtNLM"/>
    </source>
</evidence>
<feature type="region of interest" description="Disordered" evidence="2">
    <location>
        <begin position="106"/>
        <end position="133"/>
    </location>
</feature>
<keyword evidence="3" id="KW-0732">Signal</keyword>
<gene>
    <name evidence="4" type="ORF">C5O19_10415</name>
</gene>
<protein>
    <recommendedName>
        <fullName evidence="6">DUF3829 domain-containing protein</fullName>
    </recommendedName>
</protein>